<evidence type="ECO:0000256" key="2">
    <source>
        <dbReference type="ARBA" id="ARBA00022723"/>
    </source>
</evidence>
<dbReference type="GeneID" id="106572966"/>
<keyword evidence="11" id="KW-1185">Reference proteome</keyword>
<feature type="domain" description="RRM" evidence="9">
    <location>
        <begin position="158"/>
        <end position="242"/>
    </location>
</feature>
<dbReference type="Pfam" id="PF00641">
    <property type="entry name" value="Zn_ribbon_RanBP"/>
    <property type="match status" value="1"/>
</dbReference>
<dbReference type="PROSITE" id="PS50199">
    <property type="entry name" value="ZF_RANBP2_2"/>
    <property type="match status" value="1"/>
</dbReference>
<evidence type="ECO:0000256" key="1">
    <source>
        <dbReference type="ARBA" id="ARBA00004123"/>
    </source>
</evidence>
<dbReference type="CDD" id="cd16167">
    <property type="entry name" value="OCRE_RBM10"/>
    <property type="match status" value="1"/>
</dbReference>
<evidence type="ECO:0000256" key="4">
    <source>
        <dbReference type="ARBA" id="ARBA00022833"/>
    </source>
</evidence>
<dbReference type="InterPro" id="IPR036443">
    <property type="entry name" value="Znf_RanBP2_sf"/>
</dbReference>
<keyword evidence="4" id="KW-0862">Zinc</keyword>
<proteinExistence type="predicted"/>
<dbReference type="InterPro" id="IPR035618">
    <property type="entry name" value="RBM10_OCRE"/>
</dbReference>
<evidence type="ECO:0000256" key="8">
    <source>
        <dbReference type="SAM" id="MobiDB-lite"/>
    </source>
</evidence>
<feature type="non-terminal residue" evidence="12">
    <location>
        <position position="1"/>
    </location>
</feature>
<dbReference type="Proteomes" id="UP001652741">
    <property type="component" value="Unplaced"/>
</dbReference>
<feature type="compositionally biased region" description="Low complexity" evidence="8">
    <location>
        <begin position="487"/>
        <end position="497"/>
    </location>
</feature>
<keyword evidence="5" id="KW-0539">Nucleus</keyword>
<evidence type="ECO:0000256" key="7">
    <source>
        <dbReference type="PROSITE-ProRule" id="PRU00322"/>
    </source>
</evidence>
<feature type="region of interest" description="Disordered" evidence="8">
    <location>
        <begin position="351"/>
        <end position="373"/>
    </location>
</feature>
<evidence type="ECO:0000313" key="11">
    <source>
        <dbReference type="Proteomes" id="UP001652741"/>
    </source>
</evidence>
<keyword evidence="3 7" id="KW-0863">Zinc-finger</keyword>
<reference evidence="12" key="1">
    <citation type="submission" date="2025-08" db="UniProtKB">
        <authorList>
            <consortium name="RefSeq"/>
        </authorList>
    </citation>
    <scope>IDENTIFICATION</scope>
</reference>
<accession>A0ABM3ED94</accession>
<dbReference type="InterPro" id="IPR041591">
    <property type="entry name" value="OCRE"/>
</dbReference>
<evidence type="ECO:0000259" key="9">
    <source>
        <dbReference type="PROSITE" id="PS50102"/>
    </source>
</evidence>
<feature type="compositionally biased region" description="Basic and acidic residues" evidence="8">
    <location>
        <begin position="469"/>
        <end position="485"/>
    </location>
</feature>
<name>A0ABM3ED94_SALSA</name>
<dbReference type="SUPFAM" id="SSF90209">
    <property type="entry name" value="Ran binding protein zinc finger-like"/>
    <property type="match status" value="1"/>
</dbReference>
<dbReference type="SMART" id="SM00360">
    <property type="entry name" value="RRM"/>
    <property type="match status" value="1"/>
</dbReference>
<keyword evidence="6" id="KW-0694">RNA-binding</keyword>
<sequence>IRAQLQDQRIDPTEVLIRLMRNKSSGQSRGFAFVEFNHIQEACRWMETNQRVLSILGQRVSMHYSDPKPRANEDWLCNKCGVQNFKRREKCFKCGVPKSEAELKLPQLRELPLGVHQKDGLLPLPALYQPAATNSTAVTTPRAGAGGADTQQAEVANDTLILRNLGPHTSLESILSTLAPFATLSPSNVRLIKDKQTQLNRGFAFLQLSTIVEASQLLQILQALQPALSIDGKAIAVEFAKGSKRDVFLTDGSRVSAATVASTAIAAAQWAVTQTAQSLSSASQHGVDVGLYHQGQQSRPDGAYTGTAPAAICSEAVVSGVDGVQLSLGQSHAPLITTTTTQANQHVEIVGKPQPATPTHPATPGTAHQYQQYPVPDVSTYQYEESSGYYYDPLTGLYYDPNSQYYYNGVTQQYMYWDGEKQTYVPAPAQSTAEAAVAPGDKSTPDPPSAAPGGKEKKPKNKTAQQIAKDMERWAKSQNRQKENVRSLSSSSSSSSSVTPVTSMAPPPGYARVPGHGRLDDRRESASADAGYAVLEKKGALSERPQIILDQLRHTDREVHLPSLSLSLSLSPGSRYLGALSEIWLGRAPHLAGKHFIGHRLDGGEKMFSFKVNFL</sequence>
<feature type="compositionally biased region" description="Basic and acidic residues" evidence="8">
    <location>
        <begin position="517"/>
        <end position="526"/>
    </location>
</feature>
<evidence type="ECO:0000259" key="10">
    <source>
        <dbReference type="PROSITE" id="PS50199"/>
    </source>
</evidence>
<dbReference type="PROSITE" id="PS50102">
    <property type="entry name" value="RRM"/>
    <property type="match status" value="2"/>
</dbReference>
<gene>
    <name evidence="12" type="primary">LOC106572966</name>
</gene>
<dbReference type="InterPro" id="IPR001876">
    <property type="entry name" value="Znf_RanBP2"/>
</dbReference>
<dbReference type="Pfam" id="PF17780">
    <property type="entry name" value="OCRE"/>
    <property type="match status" value="1"/>
</dbReference>
<dbReference type="InterPro" id="IPR012677">
    <property type="entry name" value="Nucleotide-bd_a/b_plait_sf"/>
</dbReference>
<evidence type="ECO:0000256" key="5">
    <source>
        <dbReference type="ARBA" id="ARBA00023242"/>
    </source>
</evidence>
<dbReference type="CDD" id="cd12754">
    <property type="entry name" value="RRM2_RBM10"/>
    <property type="match status" value="1"/>
</dbReference>
<evidence type="ECO:0000256" key="3">
    <source>
        <dbReference type="ARBA" id="ARBA00022771"/>
    </source>
</evidence>
<evidence type="ECO:0000256" key="6">
    <source>
        <dbReference type="PROSITE-ProRule" id="PRU00176"/>
    </source>
</evidence>
<feature type="domain" description="RanBP2-type" evidence="10">
    <location>
        <begin position="70"/>
        <end position="100"/>
    </location>
</feature>
<dbReference type="Gene3D" id="4.10.1060.10">
    <property type="entry name" value="Zinc finger, RanBP2-type"/>
    <property type="match status" value="1"/>
</dbReference>
<feature type="compositionally biased region" description="Low complexity" evidence="8">
    <location>
        <begin position="353"/>
        <end position="369"/>
    </location>
</feature>
<dbReference type="InterPro" id="IPR000504">
    <property type="entry name" value="RRM_dom"/>
</dbReference>
<dbReference type="SUPFAM" id="SSF54928">
    <property type="entry name" value="RNA-binding domain, RBD"/>
    <property type="match status" value="2"/>
</dbReference>
<dbReference type="PANTHER" id="PTHR13948">
    <property type="entry name" value="RNA-BINDING PROTEIN"/>
    <property type="match status" value="1"/>
</dbReference>
<dbReference type="SMART" id="SM00547">
    <property type="entry name" value="ZnF_RBZ"/>
    <property type="match status" value="1"/>
</dbReference>
<organism evidence="11 12">
    <name type="scientific">Salmo salar</name>
    <name type="common">Atlantic salmon</name>
    <dbReference type="NCBI Taxonomy" id="8030"/>
    <lineage>
        <taxon>Eukaryota</taxon>
        <taxon>Metazoa</taxon>
        <taxon>Chordata</taxon>
        <taxon>Craniata</taxon>
        <taxon>Vertebrata</taxon>
        <taxon>Euteleostomi</taxon>
        <taxon>Actinopterygii</taxon>
        <taxon>Neopterygii</taxon>
        <taxon>Teleostei</taxon>
        <taxon>Protacanthopterygii</taxon>
        <taxon>Salmoniformes</taxon>
        <taxon>Salmonidae</taxon>
        <taxon>Salmoninae</taxon>
        <taxon>Salmo</taxon>
    </lineage>
</organism>
<dbReference type="RefSeq" id="XP_045569027.1">
    <property type="nucleotide sequence ID" value="XM_045713071.1"/>
</dbReference>
<keyword evidence="2" id="KW-0479">Metal-binding</keyword>
<comment type="subcellular location">
    <subcellularLocation>
        <location evidence="1">Nucleus</location>
    </subcellularLocation>
</comment>
<feature type="domain" description="RRM" evidence="9">
    <location>
        <begin position="17"/>
        <end position="67"/>
    </location>
</feature>
<dbReference type="InterPro" id="IPR035979">
    <property type="entry name" value="RBD_domain_sf"/>
</dbReference>
<protein>
    <submittedName>
        <fullName evidence="12">LOW QUALITY PROTEIN: RNA-binding protein 10-like</fullName>
    </submittedName>
</protein>
<evidence type="ECO:0000313" key="12">
    <source>
        <dbReference type="RefSeq" id="XP_045569027.1"/>
    </source>
</evidence>
<dbReference type="InterPro" id="IPR034992">
    <property type="entry name" value="RBM10_RRM2"/>
</dbReference>
<dbReference type="Gene3D" id="3.30.70.330">
    <property type="match status" value="2"/>
</dbReference>
<dbReference type="PROSITE" id="PS01358">
    <property type="entry name" value="ZF_RANBP2_1"/>
    <property type="match status" value="1"/>
</dbReference>
<feature type="region of interest" description="Disordered" evidence="8">
    <location>
        <begin position="431"/>
        <end position="528"/>
    </location>
</feature>
<dbReference type="PANTHER" id="PTHR13948:SF4">
    <property type="entry name" value="RNA-BINDING PROTEIN 10"/>
    <property type="match status" value="1"/>
</dbReference>